<keyword evidence="4" id="KW-1185">Reference proteome</keyword>
<dbReference type="PANTHER" id="PTHR35891:SF2">
    <property type="entry name" value="THIOL:DISULFIDE INTERCHANGE PROTEIN DSBA"/>
    <property type="match status" value="1"/>
</dbReference>
<dbReference type="Proteomes" id="UP000198862">
    <property type="component" value="Unassembled WGS sequence"/>
</dbReference>
<dbReference type="EMBL" id="FOLO01000022">
    <property type="protein sequence ID" value="SFC89973.1"/>
    <property type="molecule type" value="Genomic_DNA"/>
</dbReference>
<evidence type="ECO:0000313" key="4">
    <source>
        <dbReference type="Proteomes" id="UP000198862"/>
    </source>
</evidence>
<dbReference type="PANTHER" id="PTHR35891">
    <property type="entry name" value="THIOL:DISULFIDE INTERCHANGE PROTEIN DSBA"/>
    <property type="match status" value="1"/>
</dbReference>
<organism evidence="3 4">
    <name type="scientific">Pseudoalteromonas denitrificans DSM 6059</name>
    <dbReference type="NCBI Taxonomy" id="1123010"/>
    <lineage>
        <taxon>Bacteria</taxon>
        <taxon>Pseudomonadati</taxon>
        <taxon>Pseudomonadota</taxon>
        <taxon>Gammaproteobacteria</taxon>
        <taxon>Alteromonadales</taxon>
        <taxon>Pseudoalteromonadaceae</taxon>
        <taxon>Pseudoalteromonas</taxon>
    </lineage>
</organism>
<dbReference type="GO" id="GO:0016853">
    <property type="term" value="F:isomerase activity"/>
    <property type="evidence" value="ECO:0007669"/>
    <property type="project" value="UniProtKB-KW"/>
</dbReference>
<dbReference type="OrthoDB" id="9784896at2"/>
<dbReference type="Pfam" id="PF13462">
    <property type="entry name" value="Thioredoxin_4"/>
    <property type="match status" value="1"/>
</dbReference>
<dbReference type="AlphaFoldDB" id="A0A1I1N5A2"/>
<sequence length="211" mass="24567">MTKFFSFFVFIAAISLLGCSDPQSQNEINQSKQSTYEEDKHYRIVENINFGDLKPPFLIEYFWLGCPHCQNFEKPLQKFKSENPNIGFIRKHAVLSENWANDARIFYALQETNNMAHFSELFELYKAGIDQEGFESFFVKNKIDKTQFLEVAGKSENVLNNMNESYEEMTENKITSVPSVVVNGKYLVIASEDTDNNEKYFKLVKYLLKKP</sequence>
<dbReference type="InterPro" id="IPR050824">
    <property type="entry name" value="Thiol_disulfide_DsbA"/>
</dbReference>
<dbReference type="InterPro" id="IPR036249">
    <property type="entry name" value="Thioredoxin-like_sf"/>
</dbReference>
<dbReference type="InterPro" id="IPR012336">
    <property type="entry name" value="Thioredoxin-like_fold"/>
</dbReference>
<reference evidence="3 4" key="1">
    <citation type="submission" date="2016-10" db="EMBL/GenBank/DDBJ databases">
        <authorList>
            <person name="de Groot N.N."/>
        </authorList>
    </citation>
    <scope>NUCLEOTIDE SEQUENCE [LARGE SCALE GENOMIC DNA]</scope>
    <source>
        <strain evidence="3 4">DSM 6059</strain>
    </source>
</reference>
<dbReference type="PROSITE" id="PS00194">
    <property type="entry name" value="THIOREDOXIN_1"/>
    <property type="match status" value="1"/>
</dbReference>
<protein>
    <submittedName>
        <fullName evidence="3">Protein-disulfide isomerase</fullName>
    </submittedName>
</protein>
<gene>
    <name evidence="3" type="ORF">SAMN02745724_02858</name>
</gene>
<keyword evidence="1" id="KW-0676">Redox-active center</keyword>
<dbReference type="STRING" id="1123010.SAMN02745724_02858"/>
<evidence type="ECO:0000313" key="3">
    <source>
        <dbReference type="EMBL" id="SFC89973.1"/>
    </source>
</evidence>
<dbReference type="SUPFAM" id="SSF52833">
    <property type="entry name" value="Thioredoxin-like"/>
    <property type="match status" value="1"/>
</dbReference>
<proteinExistence type="predicted"/>
<name>A0A1I1N5A2_9GAMM</name>
<evidence type="ECO:0000256" key="1">
    <source>
        <dbReference type="ARBA" id="ARBA00023284"/>
    </source>
</evidence>
<evidence type="ECO:0000259" key="2">
    <source>
        <dbReference type="Pfam" id="PF13462"/>
    </source>
</evidence>
<accession>A0A1I1N5A2</accession>
<dbReference type="RefSeq" id="WP_091985176.1">
    <property type="nucleotide sequence ID" value="NZ_FOLO01000022.1"/>
</dbReference>
<dbReference type="PROSITE" id="PS51257">
    <property type="entry name" value="PROKAR_LIPOPROTEIN"/>
    <property type="match status" value="1"/>
</dbReference>
<dbReference type="InterPro" id="IPR017937">
    <property type="entry name" value="Thioredoxin_CS"/>
</dbReference>
<keyword evidence="3" id="KW-0413">Isomerase</keyword>
<dbReference type="Gene3D" id="3.40.30.10">
    <property type="entry name" value="Glutaredoxin"/>
    <property type="match status" value="1"/>
</dbReference>
<feature type="domain" description="Thioredoxin-like fold" evidence="2">
    <location>
        <begin position="54"/>
        <end position="187"/>
    </location>
</feature>